<evidence type="ECO:0000313" key="3">
    <source>
        <dbReference type="EMBL" id="CAK9105518.1"/>
    </source>
</evidence>
<dbReference type="PROSITE" id="PS50076">
    <property type="entry name" value="DNAJ_2"/>
    <property type="match status" value="1"/>
</dbReference>
<dbReference type="Proteomes" id="UP001642484">
    <property type="component" value="Unassembled WGS sequence"/>
</dbReference>
<dbReference type="PRINTS" id="PR00625">
    <property type="entry name" value="JDOMAIN"/>
</dbReference>
<feature type="domain" description="J" evidence="2">
    <location>
        <begin position="912"/>
        <end position="984"/>
    </location>
</feature>
<feature type="region of interest" description="Disordered" evidence="1">
    <location>
        <begin position="1542"/>
        <end position="1585"/>
    </location>
</feature>
<dbReference type="InterPro" id="IPR001623">
    <property type="entry name" value="DnaJ_domain"/>
</dbReference>
<feature type="region of interest" description="Disordered" evidence="1">
    <location>
        <begin position="1990"/>
        <end position="2014"/>
    </location>
</feature>
<name>A0ABP0RZJ6_9DINO</name>
<evidence type="ECO:0000313" key="4">
    <source>
        <dbReference type="Proteomes" id="UP001642484"/>
    </source>
</evidence>
<dbReference type="Gene3D" id="1.10.287.110">
    <property type="entry name" value="DnaJ domain"/>
    <property type="match status" value="1"/>
</dbReference>
<protein>
    <recommendedName>
        <fullName evidence="2">J domain-containing protein</fullName>
    </recommendedName>
</protein>
<dbReference type="InterPro" id="IPR036869">
    <property type="entry name" value="J_dom_sf"/>
</dbReference>
<organism evidence="3 4">
    <name type="scientific">Durusdinium trenchii</name>
    <dbReference type="NCBI Taxonomy" id="1381693"/>
    <lineage>
        <taxon>Eukaryota</taxon>
        <taxon>Sar</taxon>
        <taxon>Alveolata</taxon>
        <taxon>Dinophyceae</taxon>
        <taxon>Suessiales</taxon>
        <taxon>Symbiodiniaceae</taxon>
        <taxon>Durusdinium</taxon>
    </lineage>
</organism>
<comment type="caution">
    <text evidence="3">The sequence shown here is derived from an EMBL/GenBank/DDBJ whole genome shotgun (WGS) entry which is preliminary data.</text>
</comment>
<dbReference type="Pfam" id="PF00226">
    <property type="entry name" value="DnaJ"/>
    <property type="match status" value="1"/>
</dbReference>
<dbReference type="PANTHER" id="PTHR43908">
    <property type="entry name" value="AT29763P-RELATED"/>
    <property type="match status" value="1"/>
</dbReference>
<dbReference type="PANTHER" id="PTHR43908:SF3">
    <property type="entry name" value="AT29763P-RELATED"/>
    <property type="match status" value="1"/>
</dbReference>
<dbReference type="EMBL" id="CAXAMN010026750">
    <property type="protein sequence ID" value="CAK9105518.1"/>
    <property type="molecule type" value="Genomic_DNA"/>
</dbReference>
<dbReference type="SUPFAM" id="SSF46565">
    <property type="entry name" value="Chaperone J-domain"/>
    <property type="match status" value="1"/>
</dbReference>
<accession>A0ABP0RZJ6</accession>
<dbReference type="PROSITE" id="PS00636">
    <property type="entry name" value="DNAJ_1"/>
    <property type="match status" value="1"/>
</dbReference>
<reference evidence="3 4" key="1">
    <citation type="submission" date="2024-02" db="EMBL/GenBank/DDBJ databases">
        <authorList>
            <person name="Chen Y."/>
            <person name="Shah S."/>
            <person name="Dougan E. K."/>
            <person name="Thang M."/>
            <person name="Chan C."/>
        </authorList>
    </citation>
    <scope>NUCLEOTIDE SEQUENCE [LARGE SCALE GENOMIC DNA]</scope>
</reference>
<dbReference type="InterPro" id="IPR018253">
    <property type="entry name" value="DnaJ_domain_CS"/>
</dbReference>
<dbReference type="SMART" id="SM00271">
    <property type="entry name" value="DnaJ"/>
    <property type="match status" value="1"/>
</dbReference>
<feature type="compositionally biased region" description="Basic and acidic residues" evidence="1">
    <location>
        <begin position="124"/>
        <end position="134"/>
    </location>
</feature>
<evidence type="ECO:0000259" key="2">
    <source>
        <dbReference type="PROSITE" id="PS50076"/>
    </source>
</evidence>
<dbReference type="SUPFAM" id="SSF49265">
    <property type="entry name" value="Fibronectin type III"/>
    <property type="match status" value="1"/>
</dbReference>
<feature type="region of interest" description="Disordered" evidence="1">
    <location>
        <begin position="1602"/>
        <end position="1623"/>
    </location>
</feature>
<feature type="compositionally biased region" description="Basic and acidic residues" evidence="1">
    <location>
        <begin position="1293"/>
        <end position="1302"/>
    </location>
</feature>
<feature type="region of interest" description="Disordered" evidence="1">
    <location>
        <begin position="984"/>
        <end position="1018"/>
    </location>
</feature>
<evidence type="ECO:0000256" key="1">
    <source>
        <dbReference type="SAM" id="MobiDB-lite"/>
    </source>
</evidence>
<keyword evidence="4" id="KW-1185">Reference proteome</keyword>
<gene>
    <name evidence="3" type="ORF">CCMP2556_LOCUS49380</name>
</gene>
<dbReference type="InterPro" id="IPR036116">
    <property type="entry name" value="FN3_sf"/>
</dbReference>
<feature type="compositionally biased region" description="Polar residues" evidence="1">
    <location>
        <begin position="989"/>
        <end position="1001"/>
    </location>
</feature>
<feature type="region of interest" description="Disordered" evidence="1">
    <location>
        <begin position="1290"/>
        <end position="1315"/>
    </location>
</feature>
<dbReference type="InterPro" id="IPR051100">
    <property type="entry name" value="DnaJ_subfamily_B/C"/>
</dbReference>
<sequence>MQSGDDSWHVIEENKTIHPWQNEFKSPLPEYGYIASIFSKTDIELRVREAEKDKDVDEGEIEVIDPATAKVERIKANDPRYYSADGFKARSYKGSSKPMHIPPFVWQQMSVGQRRKAIEREQKKIATEEAESKAKTSTKKKPSTPAAASPPEGEAELEVIPAMPTLNRQQRRHREKPLPMNDFMEDHTARPKPLRMAKLAKVLAVFFDPVWSNWRGSSLIAESGSAIPPVNEVLVHDHHLLPKSEEQPHSLLGLLVVNHHQAFASPVAVEVEELYSRSVALALQLGGWVLIETTGAETALYLEAEWSKMRVKQTFLEALVLEWPGLKIEQKVTYAVEWRPSVGTGGHAVSKSSKVHLTGLPADGHFSMRVLACVNSDARGVTPLRLNGPWVEAASLLANRRPGRAHAASFDVNLDPMGEARGECQVSKCSKYLAPEDSTGYVNDPASTLCRRCGYSFLEHKKGLPTNQQGGGKAMSTKSAAPISDSEKLYTVQSSKTESGKEVRKSLATFIVQHRAVLLRSKPSVKADKLGIVCKGHILKGYEIEGWVQLTREASMQAGTGGKAAWALIDGKEVGLGILLQQLKPGETPMTRVEDSDDEKATPWRAEDVYVGAMEFEVIFKSVSVRRKPRVTAKSLGVVKEGDKIFGYPKDNWLQTSKKYRQKEPGWMRMDGTDLGHGPLLQCTSLKPQMTKCFAEALLISWQQVPAKSVLYSLEWMTQEKKRANTALDKTRSTTGKIQGLTADSTYFIRVTAFVMIPGMQVSDPKSICAQICSEWTEVQTGAAVDTVEQTSMTFDPLARIRGRCSGCQYCQSFILSKYSYLMHLDQVLCRRCGCACTSHEIVGEYGKSHAQWSKENAERRKREDQRRQANKFNKKPDLVLEIPCDPWQPDDAPAGTAKANYVIRQVTKARNFYETLGVKPSAATKDIRNAYRQIALRIHPDKVCPGGGDSDLLTEAEAAFKLLSTAYEVLGDEGKRASYNHTARNKAASVSSQGPRTTAPSEGARREAWPGGSNGSRAQKEVNFKVVHAINAEEIRMTMNPGTSVMGLKRAMCKRLKRGPPESIDLCDAKGCILEDDHRFVSDQALFCIGVSLGPPKTVKLEVRDHRTGARLHVEVLDTASMETVRKKVARELRVKEKEIQVGHQKFTGSARRFEALATDELLNGRRRIYVNGTTVLIYLSLDQALQLQRDLIVAYSEPKFQADLDGLLSTYPMPESITQMKFREAFGKLVRMAQKECLARWGFEGDFAAQNMMTAFGKVAHTPEVYSLSLEIDKLLRITSGGMIAAPIKQKKPDQAEPKTAEQQPFRQETAKGKVSKAPVTITVRQAVDEEFEAPAPSIKVTVPADATMRKVKQAISEKLGMKRTTTIKLVFDLHGRAAKLRKTASLDSGMTFASFKDDEQIGSRRELLVLGADLRQAPQHLPRQVEVSVELSGLGSLPDGEVFVQVRRTATMREVREAVAWQVLTNQAETIMPSATKVSEVAGIGMIAATIGDSIAVDLLADDATLADCRRFLWVSADLAVQLRDPDLDQCLKDAFAEDSLESPGLEMEEVQDEPNMPQDVAADEATSPSNAAQKEDSLESPNFKVEEVQDEPNMPQDVVADEATSPSNAAPKEDSLKSPGLEVEDVQDEPHMPQDVVADEATSPSNAARKEDSLESPGLEVEEVQETTLLVEVPENATDWQVETLDKFLQLIGGRVAKRSPWQNQSGRDGSQRIIQLADLVVNESTKPPELPASDQMDVVVRSITAEGSGGTLHLCVPKDANVGMIRELVTQRCGGGGVAAHIRMVRRFTEVLFLPVDDSEPVEEEMHLLGIDLEGVTDDEPDTEARAETGTAKSESIGLLVAAMELLEDSEVQERLQEGLDADSHEVLAGWEPPWMADGFDELDSCTLQTVVAGTIHTWAESFSQLVEQMTTAAAAAAGAAGVNHGDVQEEDDEVLACEDQMGEADDDGALKLLETRCERGKHEEGDAESAISAIQQQIEQVLAEPEMEPEQEPDHDCRGETAATFSMI</sequence>
<feature type="compositionally biased region" description="Acidic residues" evidence="1">
    <location>
        <begin position="1542"/>
        <end position="1556"/>
    </location>
</feature>
<dbReference type="CDD" id="cd06257">
    <property type="entry name" value="DnaJ"/>
    <property type="match status" value="1"/>
</dbReference>
<feature type="region of interest" description="Disordered" evidence="1">
    <location>
        <begin position="124"/>
        <end position="160"/>
    </location>
</feature>
<proteinExistence type="predicted"/>
<feature type="compositionally biased region" description="Low complexity" evidence="1">
    <location>
        <begin position="143"/>
        <end position="152"/>
    </location>
</feature>